<gene>
    <name evidence="1" type="ORF">C8E89_10196</name>
</gene>
<comment type="caution">
    <text evidence="1">The sequence shown here is derived from an EMBL/GenBank/DDBJ whole genome shotgun (WGS) entry which is preliminary data.</text>
</comment>
<organism evidence="1 2">
    <name type="scientific">Mycolicibacterium moriokaense</name>
    <dbReference type="NCBI Taxonomy" id="39691"/>
    <lineage>
        <taxon>Bacteria</taxon>
        <taxon>Bacillati</taxon>
        <taxon>Actinomycetota</taxon>
        <taxon>Actinomycetes</taxon>
        <taxon>Mycobacteriales</taxon>
        <taxon>Mycobacteriaceae</taxon>
        <taxon>Mycolicibacterium</taxon>
    </lineage>
</organism>
<keyword evidence="2" id="KW-1185">Reference proteome</keyword>
<accession>A0A318HMS8</accession>
<sequence>MDGTHWDDGRIDGGITVCVGSDTVLGSARVRELAAVLIQAPDELDRLTRTPGTNQV</sequence>
<evidence type="ECO:0000313" key="1">
    <source>
        <dbReference type="EMBL" id="PXX12948.1"/>
    </source>
</evidence>
<reference evidence="2" key="1">
    <citation type="submission" date="2018-05" db="EMBL/GenBank/DDBJ databases">
        <authorList>
            <person name="Deangelis K."/>
            <person name="Huntemann M."/>
            <person name="Clum A."/>
            <person name="Pillay M."/>
            <person name="Palaniappan K."/>
            <person name="Varghese N."/>
            <person name="Mikhailova N."/>
            <person name="Stamatis D."/>
            <person name="Reddy T."/>
            <person name="Daum C."/>
            <person name="Shapiro N."/>
            <person name="Ivanova N."/>
            <person name="Kyrpides N."/>
            <person name="Woyke T."/>
        </authorList>
    </citation>
    <scope>NUCLEOTIDE SEQUENCE [LARGE SCALE GENOMIC DNA]</scope>
    <source>
        <strain evidence="2">GAS496</strain>
    </source>
</reference>
<protein>
    <submittedName>
        <fullName evidence="1">Uncharacterized protein</fullName>
    </submittedName>
</protein>
<dbReference type="AlphaFoldDB" id="A0A318HMS8"/>
<name>A0A318HMS8_9MYCO</name>
<dbReference type="Proteomes" id="UP000247781">
    <property type="component" value="Unassembled WGS sequence"/>
</dbReference>
<proteinExistence type="predicted"/>
<reference evidence="1 2" key="2">
    <citation type="submission" date="2018-06" db="EMBL/GenBank/DDBJ databases">
        <title>Sequencing of bacterial isolates from soil warming experiment in Harvard Forest, Massachusetts, USA.</title>
        <authorList>
            <person name="Deangelis K.PhD."/>
        </authorList>
    </citation>
    <scope>NUCLEOTIDE SEQUENCE [LARGE SCALE GENOMIC DNA]</scope>
    <source>
        <strain evidence="1 2">GAS496</strain>
    </source>
</reference>
<evidence type="ECO:0000313" key="2">
    <source>
        <dbReference type="Proteomes" id="UP000247781"/>
    </source>
</evidence>
<dbReference type="EMBL" id="QJJU01000001">
    <property type="protein sequence ID" value="PXX12948.1"/>
    <property type="molecule type" value="Genomic_DNA"/>
</dbReference>